<evidence type="ECO:0000259" key="1">
    <source>
        <dbReference type="PROSITE" id="PS51186"/>
    </source>
</evidence>
<dbReference type="Pfam" id="PF13302">
    <property type="entry name" value="Acetyltransf_3"/>
    <property type="match status" value="1"/>
</dbReference>
<keyword evidence="3" id="KW-1185">Reference proteome</keyword>
<accession>A0A2R7YXE4</accession>
<reference evidence="2 3" key="1">
    <citation type="submission" date="2018-03" db="EMBL/GenBank/DDBJ databases">
        <authorList>
            <person name="Keele B.F."/>
        </authorList>
    </citation>
    <scope>NUCLEOTIDE SEQUENCE [LARGE SCALE GENOMIC DNA]</scope>
    <source>
        <strain evidence="2 3">IB-3</strain>
    </source>
</reference>
<evidence type="ECO:0000313" key="2">
    <source>
        <dbReference type="EMBL" id="PUA80726.1"/>
    </source>
</evidence>
<evidence type="ECO:0000313" key="3">
    <source>
        <dbReference type="Proteomes" id="UP000244867"/>
    </source>
</evidence>
<sequence length="219" mass="24080">MSAARTIGDVFPVLDLRVTAGDLELRGISDDDLVTLGALAAEGIHSPDRMPFSFPWTDVPAEDLPLNFAQYHWRTRADFSPSSWVLNLGVWFRGELVGVQGVTTSNFVVRRTGETGSWLGAAHQGRGLGTVMRQAMCVLLFDHLGFTEITSGAFVDNPASLAVSRKVGYRVNGAERYERRGELAEMTMLVLRPEDLVRPEVPVEVRGADRVRPLIGVED</sequence>
<dbReference type="Gene3D" id="3.40.630.30">
    <property type="match status" value="1"/>
</dbReference>
<dbReference type="RefSeq" id="WP_108344920.1">
    <property type="nucleotide sequence ID" value="NZ_PYXZ01000005.1"/>
</dbReference>
<protein>
    <submittedName>
        <fullName evidence="2">N-acetyltransferase</fullName>
    </submittedName>
</protein>
<dbReference type="PROSITE" id="PS51186">
    <property type="entry name" value="GNAT"/>
    <property type="match status" value="1"/>
</dbReference>
<feature type="domain" description="N-acetyltransferase" evidence="1">
    <location>
        <begin position="23"/>
        <end position="193"/>
    </location>
</feature>
<gene>
    <name evidence="2" type="ORF">C7S10_13335</name>
</gene>
<comment type="caution">
    <text evidence="2">The sequence shown here is derived from an EMBL/GenBank/DDBJ whole genome shotgun (WGS) entry which is preliminary data.</text>
</comment>
<dbReference type="EMBL" id="PYXZ01000005">
    <property type="protein sequence ID" value="PUA80726.1"/>
    <property type="molecule type" value="Genomic_DNA"/>
</dbReference>
<dbReference type="InterPro" id="IPR016181">
    <property type="entry name" value="Acyl_CoA_acyltransferase"/>
</dbReference>
<dbReference type="InterPro" id="IPR000182">
    <property type="entry name" value="GNAT_dom"/>
</dbReference>
<proteinExistence type="predicted"/>
<dbReference type="AlphaFoldDB" id="A0A2R7YXE4"/>
<dbReference type="GO" id="GO:0016747">
    <property type="term" value="F:acyltransferase activity, transferring groups other than amino-acyl groups"/>
    <property type="evidence" value="ECO:0007669"/>
    <property type="project" value="InterPro"/>
</dbReference>
<organism evidence="2 3">
    <name type="scientific">Nocardioides currus</name>
    <dbReference type="NCBI Taxonomy" id="2133958"/>
    <lineage>
        <taxon>Bacteria</taxon>
        <taxon>Bacillati</taxon>
        <taxon>Actinomycetota</taxon>
        <taxon>Actinomycetes</taxon>
        <taxon>Propionibacteriales</taxon>
        <taxon>Nocardioidaceae</taxon>
        <taxon>Nocardioides</taxon>
    </lineage>
</organism>
<keyword evidence="2" id="KW-0808">Transferase</keyword>
<dbReference type="SUPFAM" id="SSF55729">
    <property type="entry name" value="Acyl-CoA N-acyltransferases (Nat)"/>
    <property type="match status" value="1"/>
</dbReference>
<dbReference type="Proteomes" id="UP000244867">
    <property type="component" value="Unassembled WGS sequence"/>
</dbReference>
<name>A0A2R7YXE4_9ACTN</name>